<reference evidence="1" key="1">
    <citation type="submission" date="2019-04" db="EMBL/GenBank/DDBJ databases">
        <title>Genome assembly of Zosterops borbonicus 15179.</title>
        <authorList>
            <person name="Leroy T."/>
            <person name="Anselmetti Y."/>
            <person name="Tilak M.-K."/>
            <person name="Nabholz B."/>
        </authorList>
    </citation>
    <scope>NUCLEOTIDE SEQUENCE</scope>
    <source>
        <strain evidence="1">HGM_15179</strain>
        <tissue evidence="1">Muscle</tissue>
    </source>
</reference>
<comment type="caution">
    <text evidence="1">The sequence shown here is derived from an EMBL/GenBank/DDBJ whole genome shotgun (WGS) entry which is preliminary data.</text>
</comment>
<dbReference type="Proteomes" id="UP000796761">
    <property type="component" value="Unassembled WGS sequence"/>
</dbReference>
<sequence>MGTGHLADLGAPLGTGPCLELRHTGDNDSGHYHCQVSDGDSVAESVALNVTVLGKRDPQAGGDPNHSILQDTFIPPFLSLLLGASLSLRLQPCLCHHSACGQCYCPRQLIPYVEEDGSKHDDRGAASQLRFASEERREIMEVNKCLCHVARKAELEQRLRWEWLEQVATGTAPGHAGGAGAPGIAQGAQEFSPICG</sequence>
<evidence type="ECO:0000313" key="1">
    <source>
        <dbReference type="EMBL" id="TRZ19942.1"/>
    </source>
</evidence>
<keyword evidence="2" id="KW-1185">Reference proteome</keyword>
<proteinExistence type="predicted"/>
<dbReference type="EMBL" id="SWJQ01000163">
    <property type="protein sequence ID" value="TRZ19942.1"/>
    <property type="molecule type" value="Genomic_DNA"/>
</dbReference>
<accession>A0A8K1GL03</accession>
<name>A0A8K1GL03_9PASS</name>
<organism evidence="1 2">
    <name type="scientific">Zosterops borbonicus</name>
    <dbReference type="NCBI Taxonomy" id="364589"/>
    <lineage>
        <taxon>Eukaryota</taxon>
        <taxon>Metazoa</taxon>
        <taxon>Chordata</taxon>
        <taxon>Craniata</taxon>
        <taxon>Vertebrata</taxon>
        <taxon>Euteleostomi</taxon>
        <taxon>Archelosauria</taxon>
        <taxon>Archosauria</taxon>
        <taxon>Dinosauria</taxon>
        <taxon>Saurischia</taxon>
        <taxon>Theropoda</taxon>
        <taxon>Coelurosauria</taxon>
        <taxon>Aves</taxon>
        <taxon>Neognathae</taxon>
        <taxon>Neoaves</taxon>
        <taxon>Telluraves</taxon>
        <taxon>Australaves</taxon>
        <taxon>Passeriformes</taxon>
        <taxon>Sylvioidea</taxon>
        <taxon>Zosteropidae</taxon>
        <taxon>Zosterops</taxon>
    </lineage>
</organism>
<evidence type="ECO:0000313" key="2">
    <source>
        <dbReference type="Proteomes" id="UP000796761"/>
    </source>
</evidence>
<dbReference type="AlphaFoldDB" id="A0A8K1GL03"/>
<dbReference type="OrthoDB" id="6250964at2759"/>
<protein>
    <submittedName>
        <fullName evidence="1">Uncharacterized protein</fullName>
    </submittedName>
</protein>
<gene>
    <name evidence="1" type="ORF">HGM15179_007091</name>
</gene>